<comment type="caution">
    <text evidence="4">The sequence shown here is derived from an EMBL/GenBank/DDBJ whole genome shotgun (WGS) entry which is preliminary data.</text>
</comment>
<dbReference type="OMA" id="KIMIQGG"/>
<feature type="compositionally biased region" description="Gly residues" evidence="2">
    <location>
        <begin position="58"/>
        <end position="99"/>
    </location>
</feature>
<keyword evidence="5" id="KW-1185">Reference proteome</keyword>
<sequence length="143" mass="14978">MSQKHPTRKIMIQGGSTGSTLNDRFTQIKSAKIPHSPTGKGKPGKVIITRDTSVSTRGGRGGSSRGGSSGRSHTGGRGGSSRGGPRGGARGGARGGRGGRGGKRREKTPTKEELDAELDSIAESNQMKEVKKKNKQLIYNHTV</sequence>
<evidence type="ECO:0000313" key="5">
    <source>
        <dbReference type="Proteomes" id="UP000076078"/>
    </source>
</evidence>
<feature type="compositionally biased region" description="Polar residues" evidence="2">
    <location>
        <begin position="18"/>
        <end position="29"/>
    </location>
</feature>
<feature type="region of interest" description="Disordered" evidence="2">
    <location>
        <begin position="1"/>
        <end position="120"/>
    </location>
</feature>
<name>A0A152A5J0_TIELA</name>
<dbReference type="GO" id="GO:0003723">
    <property type="term" value="F:RNA binding"/>
    <property type="evidence" value="ECO:0007669"/>
    <property type="project" value="UniProtKB-KW"/>
</dbReference>
<dbReference type="InterPro" id="IPR025715">
    <property type="entry name" value="FoP_C"/>
</dbReference>
<evidence type="ECO:0000259" key="3">
    <source>
        <dbReference type="SMART" id="SM01218"/>
    </source>
</evidence>
<dbReference type="InParanoid" id="A0A152A5J0"/>
<feature type="domain" description="Chromatin target of PRMT1 protein C-terminal" evidence="3">
    <location>
        <begin position="53"/>
        <end position="133"/>
    </location>
</feature>
<dbReference type="SMART" id="SM01218">
    <property type="entry name" value="FoP_duplication"/>
    <property type="match status" value="1"/>
</dbReference>
<keyword evidence="1" id="KW-0694">RNA-binding</keyword>
<organism evidence="4 5">
    <name type="scientific">Tieghemostelium lacteum</name>
    <name type="common">Slime mold</name>
    <name type="synonym">Dictyostelium lacteum</name>
    <dbReference type="NCBI Taxonomy" id="361077"/>
    <lineage>
        <taxon>Eukaryota</taxon>
        <taxon>Amoebozoa</taxon>
        <taxon>Evosea</taxon>
        <taxon>Eumycetozoa</taxon>
        <taxon>Dictyostelia</taxon>
        <taxon>Dictyosteliales</taxon>
        <taxon>Raperosteliaceae</taxon>
        <taxon>Tieghemostelium</taxon>
    </lineage>
</organism>
<dbReference type="AlphaFoldDB" id="A0A152A5J0"/>
<dbReference type="OrthoDB" id="21461at2759"/>
<dbReference type="Proteomes" id="UP000076078">
    <property type="component" value="Unassembled WGS sequence"/>
</dbReference>
<accession>A0A152A5J0</accession>
<reference evidence="4 5" key="1">
    <citation type="submission" date="2015-12" db="EMBL/GenBank/DDBJ databases">
        <title>Dictyostelia acquired genes for synthesis and detection of signals that induce cell-type specialization by lateral gene transfer from prokaryotes.</title>
        <authorList>
            <person name="Gloeckner G."/>
            <person name="Schaap P."/>
        </authorList>
    </citation>
    <scope>NUCLEOTIDE SEQUENCE [LARGE SCALE GENOMIC DNA]</scope>
    <source>
        <strain evidence="4 5">TK</strain>
    </source>
</reference>
<dbReference type="EMBL" id="LODT01000006">
    <property type="protein sequence ID" value="KYR01488.1"/>
    <property type="molecule type" value="Genomic_DNA"/>
</dbReference>
<evidence type="ECO:0000313" key="4">
    <source>
        <dbReference type="EMBL" id="KYR01488.1"/>
    </source>
</evidence>
<evidence type="ECO:0000256" key="2">
    <source>
        <dbReference type="SAM" id="MobiDB-lite"/>
    </source>
</evidence>
<evidence type="ECO:0000256" key="1">
    <source>
        <dbReference type="ARBA" id="ARBA00022884"/>
    </source>
</evidence>
<proteinExistence type="predicted"/>
<protein>
    <recommendedName>
        <fullName evidence="3">Chromatin target of PRMT1 protein C-terminal domain-containing protein</fullName>
    </recommendedName>
</protein>
<gene>
    <name evidence="4" type="ORF">DLAC_01474</name>
</gene>